<evidence type="ECO:0000256" key="1">
    <source>
        <dbReference type="ARBA" id="ARBA00022801"/>
    </source>
</evidence>
<dbReference type="GO" id="GO:0016787">
    <property type="term" value="F:hydrolase activity"/>
    <property type="evidence" value="ECO:0007669"/>
    <property type="project" value="UniProtKB-KW"/>
</dbReference>
<dbReference type="InterPro" id="IPR029058">
    <property type="entry name" value="AB_hydrolase_fold"/>
</dbReference>
<accession>A0A7G9RGC9</accession>
<proteinExistence type="predicted"/>
<dbReference type="KEGG" id="nmes:H9L09_10330"/>
<dbReference type="PRINTS" id="PR00412">
    <property type="entry name" value="EPOXHYDRLASE"/>
</dbReference>
<dbReference type="InterPro" id="IPR000073">
    <property type="entry name" value="AB_hydrolase_1"/>
</dbReference>
<dbReference type="Gene3D" id="3.40.50.1820">
    <property type="entry name" value="alpha/beta hydrolase"/>
    <property type="match status" value="1"/>
</dbReference>
<dbReference type="PANTHER" id="PTHR43329">
    <property type="entry name" value="EPOXIDE HYDROLASE"/>
    <property type="match status" value="1"/>
</dbReference>
<evidence type="ECO:0000313" key="3">
    <source>
        <dbReference type="EMBL" id="QNN54654.1"/>
    </source>
</evidence>
<dbReference type="InterPro" id="IPR000639">
    <property type="entry name" value="Epox_hydrolase-like"/>
</dbReference>
<name>A0A7G9RGC9_9ACTN</name>
<dbReference type="Pfam" id="PF00561">
    <property type="entry name" value="Abhydrolase_1"/>
    <property type="match status" value="1"/>
</dbReference>
<evidence type="ECO:0000313" key="4">
    <source>
        <dbReference type="Proteomes" id="UP000515947"/>
    </source>
</evidence>
<keyword evidence="4" id="KW-1185">Reference proteome</keyword>
<dbReference type="SUPFAM" id="SSF53474">
    <property type="entry name" value="alpha/beta-Hydrolases"/>
    <property type="match status" value="1"/>
</dbReference>
<dbReference type="PRINTS" id="PR00111">
    <property type="entry name" value="ABHYDROLASE"/>
</dbReference>
<sequence>MARPGDLTRVVELPGPWTHRHVAANGARFHVAESEPGQVAADAPLVLLLHGFPQFWWSWRHQLPALAGAGYHAVAMDLRGYGGSDKTRDGYDPFTLAGDVVGVVKALGRRQAVLVGQGWGGYVAWAAAVLHPREVSALAVVSAPHPTVVQHAFRRGLHGEALRHVLTMQLPFLPERQLADPHGGRVAAHLTSWAAPGSGFPDAEAVTTYQSAISLWPASHCALEYHRWLVRSRLRNDGRAFARRLAEPVRQPVLALSGELDPAVPREAMRRSQRYVAGPMTERTLPGVGHFAPEEDPEALTAALLDWLAGLPDLRGR</sequence>
<dbReference type="AlphaFoldDB" id="A0A7G9RGC9"/>
<feature type="domain" description="AB hydrolase-1" evidence="2">
    <location>
        <begin position="44"/>
        <end position="297"/>
    </location>
</feature>
<evidence type="ECO:0000259" key="2">
    <source>
        <dbReference type="Pfam" id="PF00561"/>
    </source>
</evidence>
<keyword evidence="1 3" id="KW-0378">Hydrolase</keyword>
<dbReference type="RefSeq" id="WP_187580494.1">
    <property type="nucleotide sequence ID" value="NZ_CP060713.1"/>
</dbReference>
<protein>
    <submittedName>
        <fullName evidence="3">Alpha/beta hydrolase</fullName>
    </submittedName>
</protein>
<organism evidence="3 4">
    <name type="scientific">Nocardioides mesophilus</name>
    <dbReference type="NCBI Taxonomy" id="433659"/>
    <lineage>
        <taxon>Bacteria</taxon>
        <taxon>Bacillati</taxon>
        <taxon>Actinomycetota</taxon>
        <taxon>Actinomycetes</taxon>
        <taxon>Propionibacteriales</taxon>
        <taxon>Nocardioidaceae</taxon>
        <taxon>Nocardioides</taxon>
    </lineage>
</organism>
<dbReference type="Proteomes" id="UP000515947">
    <property type="component" value="Chromosome"/>
</dbReference>
<reference evidence="3 4" key="1">
    <citation type="submission" date="2020-08" db="EMBL/GenBank/DDBJ databases">
        <title>Genome sequence of Nocardioides mesophilus KACC 16243T.</title>
        <authorList>
            <person name="Hyun D.-W."/>
            <person name="Bae J.-W."/>
        </authorList>
    </citation>
    <scope>NUCLEOTIDE SEQUENCE [LARGE SCALE GENOMIC DNA]</scope>
    <source>
        <strain evidence="3 4">KACC 16243</strain>
    </source>
</reference>
<dbReference type="EMBL" id="CP060713">
    <property type="protein sequence ID" value="QNN54654.1"/>
    <property type="molecule type" value="Genomic_DNA"/>
</dbReference>
<gene>
    <name evidence="3" type="ORF">H9L09_10330</name>
</gene>